<evidence type="ECO:0000313" key="12">
    <source>
        <dbReference type="Proteomes" id="UP000637695"/>
    </source>
</evidence>
<name>A0A917NG36_9BACL</name>
<dbReference type="PANTHER" id="PTHR43297:SF14">
    <property type="entry name" value="ATPASE AAA-TYPE CORE DOMAIN-CONTAINING PROTEIN"/>
    <property type="match status" value="1"/>
</dbReference>
<dbReference type="NCBIfam" id="TIGR01727">
    <property type="entry name" value="oligo_HPY"/>
    <property type="match status" value="1"/>
</dbReference>
<protein>
    <submittedName>
        <fullName evidence="11">Peptide ABC transporter ATP-binding protein</fullName>
    </submittedName>
</protein>
<reference evidence="11" key="2">
    <citation type="submission" date="2020-09" db="EMBL/GenBank/DDBJ databases">
        <authorList>
            <person name="Sun Q."/>
            <person name="Ohkuma M."/>
        </authorList>
    </citation>
    <scope>NUCLEOTIDE SEQUENCE</scope>
    <source>
        <strain evidence="11">JCM 18487</strain>
    </source>
</reference>
<dbReference type="RefSeq" id="WP_188880958.1">
    <property type="nucleotide sequence ID" value="NZ_BMOY01000005.1"/>
</dbReference>
<dbReference type="PANTHER" id="PTHR43297">
    <property type="entry name" value="OLIGOPEPTIDE TRANSPORT ATP-BINDING PROTEIN APPD"/>
    <property type="match status" value="1"/>
</dbReference>
<evidence type="ECO:0000256" key="9">
    <source>
        <dbReference type="ARBA" id="ARBA00023136"/>
    </source>
</evidence>
<keyword evidence="7 11" id="KW-0067">ATP-binding</keyword>
<feature type="domain" description="ABC transporter" evidence="10">
    <location>
        <begin position="6"/>
        <end position="256"/>
    </location>
</feature>
<dbReference type="EMBL" id="BMOY01000005">
    <property type="protein sequence ID" value="GGI98524.1"/>
    <property type="molecule type" value="Genomic_DNA"/>
</dbReference>
<evidence type="ECO:0000256" key="7">
    <source>
        <dbReference type="ARBA" id="ARBA00022840"/>
    </source>
</evidence>
<dbReference type="FunFam" id="3.40.50.300:FF:000016">
    <property type="entry name" value="Oligopeptide ABC transporter ATP-binding component"/>
    <property type="match status" value="1"/>
</dbReference>
<evidence type="ECO:0000256" key="6">
    <source>
        <dbReference type="ARBA" id="ARBA00022741"/>
    </source>
</evidence>
<dbReference type="Proteomes" id="UP000637695">
    <property type="component" value="Unassembled WGS sequence"/>
</dbReference>
<dbReference type="Pfam" id="PF08352">
    <property type="entry name" value="oligo_HPY"/>
    <property type="match status" value="1"/>
</dbReference>
<dbReference type="InterPro" id="IPR017871">
    <property type="entry name" value="ABC_transporter-like_CS"/>
</dbReference>
<dbReference type="Pfam" id="PF00005">
    <property type="entry name" value="ABC_tran"/>
    <property type="match status" value="1"/>
</dbReference>
<dbReference type="GO" id="GO:0005524">
    <property type="term" value="F:ATP binding"/>
    <property type="evidence" value="ECO:0007669"/>
    <property type="project" value="UniProtKB-KW"/>
</dbReference>
<evidence type="ECO:0000256" key="5">
    <source>
        <dbReference type="ARBA" id="ARBA00022519"/>
    </source>
</evidence>
<evidence type="ECO:0000256" key="3">
    <source>
        <dbReference type="ARBA" id="ARBA00022448"/>
    </source>
</evidence>
<dbReference type="PROSITE" id="PS00211">
    <property type="entry name" value="ABC_TRANSPORTER_1"/>
    <property type="match status" value="1"/>
</dbReference>
<dbReference type="AlphaFoldDB" id="A0A917NG36"/>
<keyword evidence="4" id="KW-1003">Cell membrane</keyword>
<accession>A0A917NG36</accession>
<evidence type="ECO:0000313" key="11">
    <source>
        <dbReference type="EMBL" id="GGI98524.1"/>
    </source>
</evidence>
<dbReference type="InterPro" id="IPR027417">
    <property type="entry name" value="P-loop_NTPase"/>
</dbReference>
<dbReference type="SUPFAM" id="SSF52540">
    <property type="entry name" value="P-loop containing nucleoside triphosphate hydrolases"/>
    <property type="match status" value="1"/>
</dbReference>
<organism evidence="11 12">
    <name type="scientific">Alicyclobacillus cellulosilyticus</name>
    <dbReference type="NCBI Taxonomy" id="1003997"/>
    <lineage>
        <taxon>Bacteria</taxon>
        <taxon>Bacillati</taxon>
        <taxon>Bacillota</taxon>
        <taxon>Bacilli</taxon>
        <taxon>Bacillales</taxon>
        <taxon>Alicyclobacillaceae</taxon>
        <taxon>Alicyclobacillus</taxon>
    </lineage>
</organism>
<evidence type="ECO:0000256" key="8">
    <source>
        <dbReference type="ARBA" id="ARBA00022967"/>
    </source>
</evidence>
<comment type="similarity">
    <text evidence="2">Belongs to the ABC transporter superfamily.</text>
</comment>
<gene>
    <name evidence="11" type="ORF">GCM10010885_05040</name>
</gene>
<reference evidence="11" key="1">
    <citation type="journal article" date="2014" name="Int. J. Syst. Evol. Microbiol.">
        <title>Complete genome sequence of Corynebacterium casei LMG S-19264T (=DSM 44701T), isolated from a smear-ripened cheese.</title>
        <authorList>
            <consortium name="US DOE Joint Genome Institute (JGI-PGF)"/>
            <person name="Walter F."/>
            <person name="Albersmeier A."/>
            <person name="Kalinowski J."/>
            <person name="Ruckert C."/>
        </authorList>
    </citation>
    <scope>NUCLEOTIDE SEQUENCE</scope>
    <source>
        <strain evidence="11">JCM 18487</strain>
    </source>
</reference>
<dbReference type="PROSITE" id="PS50893">
    <property type="entry name" value="ABC_TRANSPORTER_2"/>
    <property type="match status" value="1"/>
</dbReference>
<evidence type="ECO:0000256" key="4">
    <source>
        <dbReference type="ARBA" id="ARBA00022475"/>
    </source>
</evidence>
<sequence>MADALLTVENLAVEFQRNRDRIYAVNGVSFSIAPGEALGIVGESGSGKSVTLLSVLGLIAENGRITSGSAVFQGRDLLKLRRRELEEIRGRDIGMIFQNPMTSLNPVMRVGDQIMEVMLTHHVASPKEAYRRTIELLEEMGIPEPEVRFRNYPHEFSGGMRQRIMIAIAIACNPQLLIADEPTTALDVTVQMQILSLLRDLRQTKGMAVALITHDFGVAANFCDRLIVMYAGSVVEVASRAEFIRRPMHPYTLALKESIIEVGHRHREVRAIPGMAPVLTSPPNFCAFADRCPFAIDRCRNERPQLRSFGNGHGVACHRAEEVLELVH</sequence>
<comment type="caution">
    <text evidence="11">The sequence shown here is derived from an EMBL/GenBank/DDBJ whole genome shotgun (WGS) entry which is preliminary data.</text>
</comment>
<keyword evidence="8" id="KW-1278">Translocase</keyword>
<comment type="subcellular location">
    <subcellularLocation>
        <location evidence="1">Cell membrane</location>
        <topology evidence="1">Peripheral membrane protein</topology>
    </subcellularLocation>
</comment>
<dbReference type="InterPro" id="IPR013563">
    <property type="entry name" value="Oligopep_ABC_C"/>
</dbReference>
<keyword evidence="9" id="KW-0472">Membrane</keyword>
<keyword evidence="5" id="KW-0997">Cell inner membrane</keyword>
<dbReference type="GO" id="GO:0005886">
    <property type="term" value="C:plasma membrane"/>
    <property type="evidence" value="ECO:0007669"/>
    <property type="project" value="UniProtKB-SubCell"/>
</dbReference>
<keyword evidence="6" id="KW-0547">Nucleotide-binding</keyword>
<evidence type="ECO:0000256" key="2">
    <source>
        <dbReference type="ARBA" id="ARBA00005417"/>
    </source>
</evidence>
<dbReference type="GO" id="GO:0015833">
    <property type="term" value="P:peptide transport"/>
    <property type="evidence" value="ECO:0007669"/>
    <property type="project" value="InterPro"/>
</dbReference>
<dbReference type="Gene3D" id="3.40.50.300">
    <property type="entry name" value="P-loop containing nucleotide triphosphate hydrolases"/>
    <property type="match status" value="1"/>
</dbReference>
<keyword evidence="12" id="KW-1185">Reference proteome</keyword>
<dbReference type="InterPro" id="IPR003439">
    <property type="entry name" value="ABC_transporter-like_ATP-bd"/>
</dbReference>
<keyword evidence="3" id="KW-0813">Transport</keyword>
<dbReference type="SMART" id="SM00382">
    <property type="entry name" value="AAA"/>
    <property type="match status" value="1"/>
</dbReference>
<dbReference type="GO" id="GO:0016887">
    <property type="term" value="F:ATP hydrolysis activity"/>
    <property type="evidence" value="ECO:0007669"/>
    <property type="project" value="InterPro"/>
</dbReference>
<dbReference type="CDD" id="cd03257">
    <property type="entry name" value="ABC_NikE_OppD_transporters"/>
    <property type="match status" value="1"/>
</dbReference>
<evidence type="ECO:0000256" key="1">
    <source>
        <dbReference type="ARBA" id="ARBA00004202"/>
    </source>
</evidence>
<dbReference type="InterPro" id="IPR050388">
    <property type="entry name" value="ABC_Ni/Peptide_Import"/>
</dbReference>
<evidence type="ECO:0000259" key="10">
    <source>
        <dbReference type="PROSITE" id="PS50893"/>
    </source>
</evidence>
<proteinExistence type="inferred from homology"/>
<dbReference type="InterPro" id="IPR003593">
    <property type="entry name" value="AAA+_ATPase"/>
</dbReference>